<gene>
    <name evidence="4" type="ORF">IP90_00727</name>
</gene>
<evidence type="ECO:0000313" key="5">
    <source>
        <dbReference type="Proteomes" id="UP000315167"/>
    </source>
</evidence>
<protein>
    <submittedName>
        <fullName evidence="4">Beta-lactamase regulating signal transducer with metallopeptidase domain</fullName>
    </submittedName>
</protein>
<sequence>MSATMPGFVSTLGWALLHFVWQGVAVGMAAVLLLMLLRNARPQLRYAVACLALLLCLLLPVIGVVGGLQPQDAAVAMTAISTPAHAAQALPAVASVSHAWQSTLQAQLPWIVALWSLGAGMLALRMAIGLAWVDRVRRSHAGAVDMHWQARLDRLAQAFGLRRDVALRVVDDLDSPVAAGWWRPMVLVPAALVARMPPELLEALLAHELAHIRRHDYLVNLIQSAVEALLFYHPVVWWLSRQIRRERERIADDLAAQVIGDRRRVALALQQLDLLLSSSDRSHIPQLAPAANGDHLMSRIQHLIRPGQHALSWKIALPIVGLSAICLTVFAQGNDRPAAAATKAATITTASAKSTAATTTRRSDDAYALIRAGRDSMTVSGTTRDIRDADKARRSLQGDFLWFRRGDKSYVVQDPALLAKITEAWKPTEALGAKMDALGEKMEAHGEVMEGLGRKMEALGVSGDPASAEMERVSAQMETVSQQQGAIAERMSGLSAEMLRASDDAERERLDRKMEALQAQMQPLQAQMETMGRTMSTYSKRTAEAQKPMEALSRQMQEASKPMEALGREMNVLGKQQEQLSREADRVVRALIDDALKSGQAVSTSTLH</sequence>
<keyword evidence="2" id="KW-0472">Membrane</keyword>
<keyword evidence="2" id="KW-0812">Transmembrane</keyword>
<dbReference type="Gene3D" id="3.30.2010.10">
    <property type="entry name" value="Metalloproteases ('zincins'), catalytic domain"/>
    <property type="match status" value="1"/>
</dbReference>
<dbReference type="RefSeq" id="WP_144898282.1">
    <property type="nucleotide sequence ID" value="NZ_VLKN01000002.1"/>
</dbReference>
<dbReference type="PANTHER" id="PTHR34978:SF3">
    <property type="entry name" value="SLR0241 PROTEIN"/>
    <property type="match status" value="1"/>
</dbReference>
<dbReference type="EMBL" id="VLKN01000002">
    <property type="protein sequence ID" value="TWI04594.1"/>
    <property type="molecule type" value="Genomic_DNA"/>
</dbReference>
<dbReference type="CDD" id="cd07341">
    <property type="entry name" value="M56_BlaR1_MecR1_like"/>
    <property type="match status" value="1"/>
</dbReference>
<dbReference type="OrthoDB" id="15218at2"/>
<feature type="transmembrane region" description="Helical" evidence="2">
    <location>
        <begin position="46"/>
        <end position="68"/>
    </location>
</feature>
<name>A0A562LAU9_9GAMM</name>
<proteinExistence type="predicted"/>
<organism evidence="4 5">
    <name type="scientific">Luteimonas cucumeris</name>
    <dbReference type="NCBI Taxonomy" id="985012"/>
    <lineage>
        <taxon>Bacteria</taxon>
        <taxon>Pseudomonadati</taxon>
        <taxon>Pseudomonadota</taxon>
        <taxon>Gammaproteobacteria</taxon>
        <taxon>Lysobacterales</taxon>
        <taxon>Lysobacteraceae</taxon>
        <taxon>Luteimonas</taxon>
    </lineage>
</organism>
<dbReference type="AlphaFoldDB" id="A0A562LAU9"/>
<evidence type="ECO:0000256" key="2">
    <source>
        <dbReference type="SAM" id="Phobius"/>
    </source>
</evidence>
<dbReference type="InterPro" id="IPR052173">
    <property type="entry name" value="Beta-lactam_resp_regulator"/>
</dbReference>
<dbReference type="Proteomes" id="UP000315167">
    <property type="component" value="Unassembled WGS sequence"/>
</dbReference>
<dbReference type="InterPro" id="IPR008756">
    <property type="entry name" value="Peptidase_M56"/>
</dbReference>
<keyword evidence="2" id="KW-1133">Transmembrane helix</keyword>
<dbReference type="PANTHER" id="PTHR34978">
    <property type="entry name" value="POSSIBLE SENSOR-TRANSDUCER PROTEIN BLAR"/>
    <property type="match status" value="1"/>
</dbReference>
<dbReference type="Pfam" id="PF05569">
    <property type="entry name" value="Peptidase_M56"/>
    <property type="match status" value="1"/>
</dbReference>
<feature type="coiled-coil region" evidence="1">
    <location>
        <begin position="500"/>
        <end position="527"/>
    </location>
</feature>
<feature type="transmembrane region" description="Helical" evidence="2">
    <location>
        <begin position="12"/>
        <end position="34"/>
    </location>
</feature>
<feature type="transmembrane region" description="Helical" evidence="2">
    <location>
        <begin position="110"/>
        <end position="133"/>
    </location>
</feature>
<keyword evidence="1" id="KW-0175">Coiled coil</keyword>
<reference evidence="4 5" key="1">
    <citation type="journal article" date="2015" name="Stand. Genomic Sci.">
        <title>Genomic Encyclopedia of Bacterial and Archaeal Type Strains, Phase III: the genomes of soil and plant-associated and newly described type strains.</title>
        <authorList>
            <person name="Whitman W.B."/>
            <person name="Woyke T."/>
            <person name="Klenk H.P."/>
            <person name="Zhou Y."/>
            <person name="Lilburn T.G."/>
            <person name="Beck B.J."/>
            <person name="De Vos P."/>
            <person name="Vandamme P."/>
            <person name="Eisen J.A."/>
            <person name="Garrity G."/>
            <person name="Hugenholtz P."/>
            <person name="Kyrpides N.C."/>
        </authorList>
    </citation>
    <scope>NUCLEOTIDE SEQUENCE [LARGE SCALE GENOMIC DNA]</scope>
    <source>
        <strain evidence="4 5">CGMCC 1.10821</strain>
    </source>
</reference>
<feature type="transmembrane region" description="Helical" evidence="2">
    <location>
        <begin position="217"/>
        <end position="239"/>
    </location>
</feature>
<keyword evidence="5" id="KW-1185">Reference proteome</keyword>
<evidence type="ECO:0000259" key="3">
    <source>
        <dbReference type="Pfam" id="PF05569"/>
    </source>
</evidence>
<accession>A0A562LAU9</accession>
<feature type="domain" description="Peptidase M56" evidence="3">
    <location>
        <begin position="18"/>
        <end position="301"/>
    </location>
</feature>
<evidence type="ECO:0000313" key="4">
    <source>
        <dbReference type="EMBL" id="TWI04594.1"/>
    </source>
</evidence>
<comment type="caution">
    <text evidence="4">The sequence shown here is derived from an EMBL/GenBank/DDBJ whole genome shotgun (WGS) entry which is preliminary data.</text>
</comment>
<evidence type="ECO:0000256" key="1">
    <source>
        <dbReference type="SAM" id="Coils"/>
    </source>
</evidence>
<dbReference type="Gene3D" id="1.10.287.2610">
    <property type="match status" value="1"/>
</dbReference>